<evidence type="ECO:0000313" key="2">
    <source>
        <dbReference type="Proteomes" id="UP000317010"/>
    </source>
</evidence>
<reference evidence="1 2" key="1">
    <citation type="submission" date="2019-07" db="EMBL/GenBank/DDBJ databases">
        <title>Genomic Encyclopedia of Archaeal and Bacterial Type Strains, Phase II (KMG-II): from individual species to whole genera.</title>
        <authorList>
            <person name="Goeker M."/>
        </authorList>
    </citation>
    <scope>NUCLEOTIDE SEQUENCE [LARGE SCALE GENOMIC DNA]</scope>
    <source>
        <strain evidence="1 2">ATCC BAA-1854</strain>
    </source>
</reference>
<name>A0A562UDM6_9SPHI</name>
<evidence type="ECO:0000313" key="1">
    <source>
        <dbReference type="EMBL" id="TWJ03425.1"/>
    </source>
</evidence>
<keyword evidence="2" id="KW-1185">Reference proteome</keyword>
<accession>A0A562UDM6</accession>
<protein>
    <submittedName>
        <fullName evidence="1">Uncharacterized protein</fullName>
    </submittedName>
</protein>
<dbReference type="AlphaFoldDB" id="A0A562UDM6"/>
<dbReference type="Proteomes" id="UP000317010">
    <property type="component" value="Unassembled WGS sequence"/>
</dbReference>
<dbReference type="RefSeq" id="WP_144910120.1">
    <property type="nucleotide sequence ID" value="NZ_VLLI01000002.1"/>
</dbReference>
<organism evidence="1 2">
    <name type="scientific">Mucilaginibacter frigoritolerans</name>
    <dbReference type="NCBI Taxonomy" id="652788"/>
    <lineage>
        <taxon>Bacteria</taxon>
        <taxon>Pseudomonadati</taxon>
        <taxon>Bacteroidota</taxon>
        <taxon>Sphingobacteriia</taxon>
        <taxon>Sphingobacteriales</taxon>
        <taxon>Sphingobacteriaceae</taxon>
        <taxon>Mucilaginibacter</taxon>
    </lineage>
</organism>
<comment type="caution">
    <text evidence="1">The sequence shown here is derived from an EMBL/GenBank/DDBJ whole genome shotgun (WGS) entry which is preliminary data.</text>
</comment>
<dbReference type="EMBL" id="VLLI01000002">
    <property type="protein sequence ID" value="TWJ03425.1"/>
    <property type="molecule type" value="Genomic_DNA"/>
</dbReference>
<dbReference type="OrthoDB" id="798105at2"/>
<proteinExistence type="predicted"/>
<sequence length="77" mass="8865">MGLQLRITFNDIDYVYEIINSKLINKNSTEIALLLNAEKIELIKDYKNIWVQKNGELSIAPEFAEALGRSVSLRLRL</sequence>
<gene>
    <name evidence="1" type="ORF">JN11_00968</name>
</gene>